<dbReference type="AlphaFoldDB" id="A0A437APU2"/>
<protein>
    <submittedName>
        <fullName evidence="6">Aldo-keto reductase</fullName>
    </submittedName>
</protein>
<dbReference type="PRINTS" id="PR00069">
    <property type="entry name" value="ALDKETRDTASE"/>
</dbReference>
<dbReference type="STRING" id="291195.A0A437APU2"/>
<dbReference type="PIRSF" id="PIRSF000097">
    <property type="entry name" value="AKR"/>
    <property type="match status" value="1"/>
</dbReference>
<feature type="active site" description="Proton donor" evidence="2">
    <location>
        <position position="51"/>
    </location>
</feature>
<keyword evidence="1" id="KW-0560">Oxidoreductase</keyword>
<proteinExistence type="predicted"/>
<name>A0A437APU2_9MICR</name>
<dbReference type="GO" id="GO:0016616">
    <property type="term" value="F:oxidoreductase activity, acting on the CH-OH group of donors, NAD or NADP as acceptor"/>
    <property type="evidence" value="ECO:0007669"/>
    <property type="project" value="UniProtKB-ARBA"/>
</dbReference>
<evidence type="ECO:0000256" key="1">
    <source>
        <dbReference type="ARBA" id="ARBA00023002"/>
    </source>
</evidence>
<feature type="domain" description="NADP-dependent oxidoreductase" evidence="5">
    <location>
        <begin position="21"/>
        <end position="286"/>
    </location>
</feature>
<dbReference type="InterPro" id="IPR018170">
    <property type="entry name" value="Aldo/ket_reductase_CS"/>
</dbReference>
<dbReference type="EMBL" id="RCSS01000084">
    <property type="protein sequence ID" value="RVD93118.1"/>
    <property type="molecule type" value="Genomic_DNA"/>
</dbReference>
<dbReference type="FunFam" id="3.20.20.100:FF:000002">
    <property type="entry name" value="2,5-diketo-D-gluconic acid reductase A"/>
    <property type="match status" value="1"/>
</dbReference>
<dbReference type="InterPro" id="IPR020471">
    <property type="entry name" value="AKR"/>
</dbReference>
<keyword evidence="7" id="KW-1185">Reference proteome</keyword>
<evidence type="ECO:0000313" key="6">
    <source>
        <dbReference type="EMBL" id="RVD93118.1"/>
    </source>
</evidence>
<dbReference type="SUPFAM" id="SSF51430">
    <property type="entry name" value="NAD(P)-linked oxidoreductase"/>
    <property type="match status" value="1"/>
</dbReference>
<gene>
    <name evidence="6" type="ORF">TUBRATIS_003510</name>
</gene>
<dbReference type="OrthoDB" id="416253at2759"/>
<comment type="caution">
    <text evidence="6">The sequence shown here is derived from an EMBL/GenBank/DDBJ whole genome shotgun (WGS) entry which is preliminary data.</text>
</comment>
<feature type="site" description="Lowers pKa of active site Tyr" evidence="4">
    <location>
        <position position="80"/>
    </location>
</feature>
<evidence type="ECO:0000256" key="4">
    <source>
        <dbReference type="PIRSR" id="PIRSR000097-3"/>
    </source>
</evidence>
<evidence type="ECO:0000259" key="5">
    <source>
        <dbReference type="Pfam" id="PF00248"/>
    </source>
</evidence>
<dbReference type="Proteomes" id="UP000282876">
    <property type="component" value="Unassembled WGS sequence"/>
</dbReference>
<feature type="binding site" evidence="3">
    <location>
        <position position="110"/>
    </location>
    <ligand>
        <name>substrate</name>
    </ligand>
</feature>
<dbReference type="Gene3D" id="3.20.20.100">
    <property type="entry name" value="NADP-dependent oxidoreductase domain"/>
    <property type="match status" value="1"/>
</dbReference>
<dbReference type="Pfam" id="PF00248">
    <property type="entry name" value="Aldo_ket_red"/>
    <property type="match status" value="1"/>
</dbReference>
<sequence length="304" mass="35764">MHKETILLNNKQRIPVKGLGTYTMKEYKDIKESIENALEIGYRHFDTAYRYENESNMGKVLQDLFKKGKIQRKDLFITTKFWNTQRDPLKGIKQSLKDLQLDYVDLYLIHFPVMFKLDENGNTIKDKDGFNLTEEFDIKFLWGRMEEILKEGLAKSIGVSNFGIKTLTKLLKDCKIKPQVNQIEVHPYFQQRELIEFCNKNDIKIVSFSSFGGTTFLKEDSPKLSEDETLKKIAEKYQVSVFNVILSWLLSKGICIIPRSKKYDHLKENFNTIQLKEEDIKLINDIKVIYRYNTPATIKEEVYE</sequence>
<dbReference type="CDD" id="cd19071">
    <property type="entry name" value="AKR_AKR1-5-like"/>
    <property type="match status" value="1"/>
</dbReference>
<accession>A0A437APU2</accession>
<dbReference type="VEuPathDB" id="MicrosporidiaDB:TUBRATIS_003510"/>
<dbReference type="PROSITE" id="PS00062">
    <property type="entry name" value="ALDOKETO_REDUCTASE_2"/>
    <property type="match status" value="1"/>
</dbReference>
<dbReference type="PANTHER" id="PTHR11732">
    <property type="entry name" value="ALDO/KETO REDUCTASE"/>
    <property type="match status" value="1"/>
</dbReference>
<dbReference type="InterPro" id="IPR023210">
    <property type="entry name" value="NADP_OxRdtase_dom"/>
</dbReference>
<dbReference type="InterPro" id="IPR036812">
    <property type="entry name" value="NAD(P)_OxRdtase_dom_sf"/>
</dbReference>
<organism evidence="6 7">
    <name type="scientific">Tubulinosema ratisbonensis</name>
    <dbReference type="NCBI Taxonomy" id="291195"/>
    <lineage>
        <taxon>Eukaryota</taxon>
        <taxon>Fungi</taxon>
        <taxon>Fungi incertae sedis</taxon>
        <taxon>Microsporidia</taxon>
        <taxon>Tubulinosematoidea</taxon>
        <taxon>Tubulinosematidae</taxon>
        <taxon>Tubulinosema</taxon>
    </lineage>
</organism>
<evidence type="ECO:0000313" key="7">
    <source>
        <dbReference type="Proteomes" id="UP000282876"/>
    </source>
</evidence>
<evidence type="ECO:0000256" key="2">
    <source>
        <dbReference type="PIRSR" id="PIRSR000097-1"/>
    </source>
</evidence>
<reference evidence="6 7" key="1">
    <citation type="submission" date="2018-10" db="EMBL/GenBank/DDBJ databases">
        <title>Draft genome sequence of the microsporidian Tubulinosema ratisbonensis.</title>
        <authorList>
            <person name="Polonais V."/>
            <person name="Peyretaillade E."/>
            <person name="Niehus S."/>
            <person name="Wawrzyniak I."/>
            <person name="Franchet A."/>
            <person name="Gaspin C."/>
            <person name="Reichstadt M."/>
            <person name="Belser C."/>
            <person name="Labadie K."/>
            <person name="Delbac F."/>
            <person name="Ferrandon D."/>
        </authorList>
    </citation>
    <scope>NUCLEOTIDE SEQUENCE [LARGE SCALE GENOMIC DNA]</scope>
    <source>
        <strain evidence="6 7">Franzen</strain>
    </source>
</reference>
<dbReference type="PROSITE" id="PS00798">
    <property type="entry name" value="ALDOKETO_REDUCTASE_1"/>
    <property type="match status" value="1"/>
</dbReference>
<evidence type="ECO:0000256" key="3">
    <source>
        <dbReference type="PIRSR" id="PIRSR000097-2"/>
    </source>
</evidence>